<dbReference type="EMBL" id="UYYG01001151">
    <property type="protein sequence ID" value="VDN55221.1"/>
    <property type="molecule type" value="Genomic_DNA"/>
</dbReference>
<evidence type="ECO:0000313" key="6">
    <source>
        <dbReference type="Proteomes" id="UP000038040"/>
    </source>
</evidence>
<evidence type="ECO:0000256" key="3">
    <source>
        <dbReference type="ARBA" id="ARBA00023274"/>
    </source>
</evidence>
<dbReference type="InterPro" id="IPR020568">
    <property type="entry name" value="Ribosomal_Su5_D2-typ_SF"/>
</dbReference>
<feature type="signal peptide" evidence="4">
    <location>
        <begin position="1"/>
        <end position="19"/>
    </location>
</feature>
<comment type="similarity">
    <text evidence="1">Belongs to the universal ribosomal protein uS9 family.</text>
</comment>
<dbReference type="Proteomes" id="UP000038040">
    <property type="component" value="Unplaced"/>
</dbReference>
<accession>A0A0N4U2D6</accession>
<evidence type="ECO:0000256" key="1">
    <source>
        <dbReference type="ARBA" id="ARBA00005251"/>
    </source>
</evidence>
<sequence length="354" mass="40445">MLALRVRSFLLLNFRSIYSTPTELNIKEADMVPDDYTVIGGDDVGSGTHRLIGIRRALESYLSEVRAHSRMVAVERAEFELGKRHLANIMGIDPNHIAQEDIDKAIEYLFPSGLTEPLAQPIMKPPEEYIPKFRILEFDNEGRPKDPLFYTIKPRFYQLLSQLFVYLFKFQYAQFIMAFDFLISLPNAESEKDFISSYRMQLAGSAEKRLFGPQIPMVELLPEEKRRKANVKTRVKNTEAVTTVFDNGTGKYTVMGYGIEEFRQLQAREILLTPLLITDLLGKVDISAELVGKGGTSVIPRVVRHGLSLCLAALYPEFETKLRLAGLLTADPRRKERKKINQPGARAKWIWCKR</sequence>
<evidence type="ECO:0000256" key="4">
    <source>
        <dbReference type="SAM" id="SignalP"/>
    </source>
</evidence>
<dbReference type="InterPro" id="IPR000754">
    <property type="entry name" value="Ribosomal_uS9"/>
</dbReference>
<evidence type="ECO:0000256" key="2">
    <source>
        <dbReference type="ARBA" id="ARBA00022980"/>
    </source>
</evidence>
<keyword evidence="7" id="KW-1185">Reference proteome</keyword>
<reference evidence="5 7" key="2">
    <citation type="submission" date="2018-11" db="EMBL/GenBank/DDBJ databases">
        <authorList>
            <consortium name="Pathogen Informatics"/>
        </authorList>
    </citation>
    <scope>NUCLEOTIDE SEQUENCE [LARGE SCALE GENOMIC DNA]</scope>
</reference>
<dbReference type="STRING" id="318479.A0A0N4U2D6"/>
<keyword evidence="2" id="KW-0689">Ribosomal protein</keyword>
<proteinExistence type="inferred from homology"/>
<dbReference type="GO" id="GO:0003723">
    <property type="term" value="F:RNA binding"/>
    <property type="evidence" value="ECO:0007669"/>
    <property type="project" value="TreeGrafter"/>
</dbReference>
<dbReference type="InterPro" id="IPR014721">
    <property type="entry name" value="Ribsml_uS5_D2-typ_fold_subgr"/>
</dbReference>
<dbReference type="GO" id="GO:0003735">
    <property type="term" value="F:structural constituent of ribosome"/>
    <property type="evidence" value="ECO:0007669"/>
    <property type="project" value="InterPro"/>
</dbReference>
<evidence type="ECO:0000313" key="5">
    <source>
        <dbReference type="EMBL" id="VDN55221.1"/>
    </source>
</evidence>
<dbReference type="PANTHER" id="PTHR21569">
    <property type="entry name" value="RIBOSOMAL PROTEIN S9"/>
    <property type="match status" value="1"/>
</dbReference>
<reference evidence="8" key="1">
    <citation type="submission" date="2017-02" db="UniProtKB">
        <authorList>
            <consortium name="WormBaseParasite"/>
        </authorList>
    </citation>
    <scope>IDENTIFICATION</scope>
</reference>
<dbReference type="Gene3D" id="3.30.230.10">
    <property type="match status" value="1"/>
</dbReference>
<dbReference type="GO" id="GO:0006412">
    <property type="term" value="P:translation"/>
    <property type="evidence" value="ECO:0007669"/>
    <property type="project" value="InterPro"/>
</dbReference>
<dbReference type="SUPFAM" id="SSF54211">
    <property type="entry name" value="Ribosomal protein S5 domain 2-like"/>
    <property type="match status" value="1"/>
</dbReference>
<dbReference type="Proteomes" id="UP000274756">
    <property type="component" value="Unassembled WGS sequence"/>
</dbReference>
<name>A0A0N4U2D6_DRAME</name>
<evidence type="ECO:0000313" key="7">
    <source>
        <dbReference type="Proteomes" id="UP000274756"/>
    </source>
</evidence>
<dbReference type="Pfam" id="PF00380">
    <property type="entry name" value="Ribosomal_S9"/>
    <property type="match status" value="1"/>
</dbReference>
<dbReference type="GO" id="GO:0005763">
    <property type="term" value="C:mitochondrial small ribosomal subunit"/>
    <property type="evidence" value="ECO:0007669"/>
    <property type="project" value="TreeGrafter"/>
</dbReference>
<dbReference type="OrthoDB" id="10254627at2759"/>
<evidence type="ECO:0000313" key="8">
    <source>
        <dbReference type="WBParaSite" id="DME_0000083401-mRNA-1"/>
    </source>
</evidence>
<dbReference type="AlphaFoldDB" id="A0A0N4U2D6"/>
<keyword evidence="4" id="KW-0732">Signal</keyword>
<protein>
    <submittedName>
        <fullName evidence="8">28S ribosomal protein S9, mitochondrial</fullName>
    </submittedName>
</protein>
<gene>
    <name evidence="5" type="ORF">DME_LOCUS5194</name>
</gene>
<keyword evidence="3" id="KW-0687">Ribonucleoprotein</keyword>
<dbReference type="WBParaSite" id="DME_0000083401-mRNA-1">
    <property type="protein sequence ID" value="DME_0000083401-mRNA-1"/>
    <property type="gene ID" value="DME_0000083401"/>
</dbReference>
<organism evidence="6 8">
    <name type="scientific">Dracunculus medinensis</name>
    <name type="common">Guinea worm</name>
    <dbReference type="NCBI Taxonomy" id="318479"/>
    <lineage>
        <taxon>Eukaryota</taxon>
        <taxon>Metazoa</taxon>
        <taxon>Ecdysozoa</taxon>
        <taxon>Nematoda</taxon>
        <taxon>Chromadorea</taxon>
        <taxon>Rhabditida</taxon>
        <taxon>Spirurina</taxon>
        <taxon>Dracunculoidea</taxon>
        <taxon>Dracunculidae</taxon>
        <taxon>Dracunculus</taxon>
    </lineage>
</organism>
<feature type="chain" id="PRO_5041042212" evidence="4">
    <location>
        <begin position="20"/>
        <end position="354"/>
    </location>
</feature>
<dbReference type="PANTHER" id="PTHR21569:SF1">
    <property type="entry name" value="SMALL RIBOSOMAL SUBUNIT PROTEIN US9M"/>
    <property type="match status" value="1"/>
</dbReference>